<evidence type="ECO:0000256" key="7">
    <source>
        <dbReference type="ARBA" id="ARBA00022903"/>
    </source>
</evidence>
<feature type="transmembrane region" description="Helical" evidence="11">
    <location>
        <begin position="185"/>
        <end position="207"/>
    </location>
</feature>
<dbReference type="EMBL" id="JBHRTE010000097">
    <property type="protein sequence ID" value="MFC3170276.1"/>
    <property type="molecule type" value="Genomic_DNA"/>
</dbReference>
<gene>
    <name evidence="13" type="ORF">ACFOD7_19745</name>
</gene>
<feature type="transmembrane region" description="Helical" evidence="11">
    <location>
        <begin position="244"/>
        <end position="263"/>
    </location>
</feature>
<evidence type="ECO:0000313" key="13">
    <source>
        <dbReference type="EMBL" id="MFC3170276.1"/>
    </source>
</evidence>
<feature type="transmembrane region" description="Helical" evidence="11">
    <location>
        <begin position="46"/>
        <end position="67"/>
    </location>
</feature>
<evidence type="ECO:0000256" key="6">
    <source>
        <dbReference type="ARBA" id="ARBA00022692"/>
    </source>
</evidence>
<feature type="transmembrane region" description="Helical" evidence="11">
    <location>
        <begin position="79"/>
        <end position="95"/>
    </location>
</feature>
<dbReference type="Pfam" id="PF01061">
    <property type="entry name" value="ABC2_membrane"/>
    <property type="match status" value="1"/>
</dbReference>
<dbReference type="PRINTS" id="PR00164">
    <property type="entry name" value="ABC2TRNSPORT"/>
</dbReference>
<keyword evidence="14" id="KW-1185">Reference proteome</keyword>
<keyword evidence="7" id="KW-0972">Capsule biogenesis/degradation</keyword>
<keyword evidence="6 11" id="KW-0812">Transmembrane</keyword>
<evidence type="ECO:0000256" key="8">
    <source>
        <dbReference type="ARBA" id="ARBA00022989"/>
    </source>
</evidence>
<dbReference type="PANTHER" id="PTHR30413:SF10">
    <property type="entry name" value="CAPSULE POLYSACCHARIDE EXPORT INNER-MEMBRANE PROTEIN CTRC"/>
    <property type="match status" value="1"/>
</dbReference>
<keyword evidence="9" id="KW-0625">Polysaccharide transport</keyword>
<evidence type="ECO:0000256" key="2">
    <source>
        <dbReference type="ARBA" id="ARBA00007783"/>
    </source>
</evidence>
<evidence type="ECO:0000256" key="4">
    <source>
        <dbReference type="ARBA" id="ARBA00022475"/>
    </source>
</evidence>
<proteinExistence type="inferred from homology"/>
<dbReference type="PANTHER" id="PTHR30413">
    <property type="entry name" value="INNER MEMBRANE TRANSPORT PERMEASE"/>
    <property type="match status" value="1"/>
</dbReference>
<dbReference type="InterPro" id="IPR000412">
    <property type="entry name" value="ABC_2_transport"/>
</dbReference>
<keyword evidence="8 11" id="KW-1133">Transmembrane helix</keyword>
<evidence type="ECO:0000259" key="12">
    <source>
        <dbReference type="PROSITE" id="PS51012"/>
    </source>
</evidence>
<keyword evidence="5" id="KW-0762">Sugar transport</keyword>
<dbReference type="InterPro" id="IPR047817">
    <property type="entry name" value="ABC2_TM_bact-type"/>
</dbReference>
<comment type="similarity">
    <text evidence="2 11">Belongs to the ABC-2 integral membrane protein family.</text>
</comment>
<keyword evidence="3 11" id="KW-0813">Transport</keyword>
<keyword evidence="10 11" id="KW-0472">Membrane</keyword>
<evidence type="ECO:0000256" key="11">
    <source>
        <dbReference type="RuleBase" id="RU361157"/>
    </source>
</evidence>
<organism evidence="13 14">
    <name type="scientific">Paracoccus fontiphilus</name>
    <dbReference type="NCBI Taxonomy" id="1815556"/>
    <lineage>
        <taxon>Bacteria</taxon>
        <taxon>Pseudomonadati</taxon>
        <taxon>Pseudomonadota</taxon>
        <taxon>Alphaproteobacteria</taxon>
        <taxon>Rhodobacterales</taxon>
        <taxon>Paracoccaceae</taxon>
        <taxon>Paracoccus</taxon>
    </lineage>
</organism>
<feature type="transmembrane region" description="Helical" evidence="11">
    <location>
        <begin position="158"/>
        <end position="179"/>
    </location>
</feature>
<protein>
    <recommendedName>
        <fullName evidence="11">Transport permease protein</fullName>
    </recommendedName>
</protein>
<evidence type="ECO:0000256" key="3">
    <source>
        <dbReference type="ARBA" id="ARBA00022448"/>
    </source>
</evidence>
<comment type="caution">
    <text evidence="13">The sequence shown here is derived from an EMBL/GenBank/DDBJ whole genome shotgun (WGS) entry which is preliminary data.</text>
</comment>
<sequence length="273" mass="30545">MDLKRLEEQPSRLRPTGRFHALPALRSILALILREMATSYGRSPGGFLWVLAEPILGIAFLVTIFSLGFRSPPLGDSFALFYATGFLPFIAFNVLNKRVGGAISYSRNLLAYPRVSYMDTLIARTILTAMIQLVVFSVLLTGILVFQDTRTVLLIDRVILAYCMVIAFGFGIGVLNSFLMTMFPIWSNIWSIATAPLMILSGVILLYENLPKSAQAILWFNPLVHISGEMRSAFYLGYEANYVNPAYVFGISLGLILIGLIFLGRYHRDMLER</sequence>
<keyword evidence="4 11" id="KW-1003">Cell membrane</keyword>
<evidence type="ECO:0000313" key="14">
    <source>
        <dbReference type="Proteomes" id="UP001595557"/>
    </source>
</evidence>
<feature type="domain" description="ABC transmembrane type-2" evidence="12">
    <location>
        <begin position="45"/>
        <end position="266"/>
    </location>
</feature>
<name>A0ABV7IKF3_9RHOB</name>
<dbReference type="PROSITE" id="PS51012">
    <property type="entry name" value="ABC_TM2"/>
    <property type="match status" value="1"/>
</dbReference>
<evidence type="ECO:0000256" key="10">
    <source>
        <dbReference type="ARBA" id="ARBA00023136"/>
    </source>
</evidence>
<dbReference type="Proteomes" id="UP001595557">
    <property type="component" value="Unassembled WGS sequence"/>
</dbReference>
<feature type="transmembrane region" description="Helical" evidence="11">
    <location>
        <begin position="121"/>
        <end position="146"/>
    </location>
</feature>
<evidence type="ECO:0000256" key="5">
    <source>
        <dbReference type="ARBA" id="ARBA00022597"/>
    </source>
</evidence>
<dbReference type="InterPro" id="IPR013525">
    <property type="entry name" value="ABC2_TM"/>
</dbReference>
<evidence type="ECO:0000256" key="1">
    <source>
        <dbReference type="ARBA" id="ARBA00004651"/>
    </source>
</evidence>
<evidence type="ECO:0000256" key="9">
    <source>
        <dbReference type="ARBA" id="ARBA00023047"/>
    </source>
</evidence>
<dbReference type="RefSeq" id="WP_207470735.1">
    <property type="nucleotide sequence ID" value="NZ_JAFNAW010000050.1"/>
</dbReference>
<reference evidence="14" key="1">
    <citation type="journal article" date="2019" name="Int. J. Syst. Evol. Microbiol.">
        <title>The Global Catalogue of Microorganisms (GCM) 10K type strain sequencing project: providing services to taxonomists for standard genome sequencing and annotation.</title>
        <authorList>
            <consortium name="The Broad Institute Genomics Platform"/>
            <consortium name="The Broad Institute Genome Sequencing Center for Infectious Disease"/>
            <person name="Wu L."/>
            <person name="Ma J."/>
        </authorList>
    </citation>
    <scope>NUCLEOTIDE SEQUENCE [LARGE SCALE GENOMIC DNA]</scope>
    <source>
        <strain evidence="14">KCTC 52239</strain>
    </source>
</reference>
<comment type="subcellular location">
    <subcellularLocation>
        <location evidence="11">Cell inner membrane</location>
        <topology evidence="11">Multi-pass membrane protein</topology>
    </subcellularLocation>
    <subcellularLocation>
        <location evidence="1">Cell membrane</location>
        <topology evidence="1">Multi-pass membrane protein</topology>
    </subcellularLocation>
</comment>
<accession>A0ABV7IKF3</accession>